<sequence>MNILLVDDDLDVIEGIMDGVDWEGLGFRQVYLAQSAKRAREILQEQDVSVLLTDIEMPGGSGLELLEWVRDNQLDVVTLFYTSFASFNYAQKALELHSFAYFLKPIAYPELQGHLFRARDEALRLRSLKRPESDPKAGLRDRKERFWKKLLLNEIPKSVEHAGDSVSYEPQARFMLCVCILGDSSEQISSWKKYAALNVLEEMAEDLSLAVEALFTLPGGEVCIIIREGDEGSETRLLKLHQELSSFVKKYLSGWVNLYYALGTGVQDAPQAYAQVRVCADDDVSRKGGACAARDYQQNSFPYDGEKVREWGSALSSGQTAQVQKDICAYLDQLSAQGKLNMPFIKYMRIDLMQTIHTLLKQKQISAHDLFSDERFDSLRASSLQSVEHMKRYLCYVVETAGEYMEYIRESGSVVSKMKDYIGEHYSEDVTRAVLSKVFYLNPDYLSRVFKKKTGVSIGGYLQEVRMCQAKELLAHTDTPVNEVAMQVGYDNISYFSHVFKEKTGLTPIEYRRKNR</sequence>
<dbReference type="PANTHER" id="PTHR43280:SF28">
    <property type="entry name" value="HTH-TYPE TRANSCRIPTIONAL ACTIVATOR RHAS"/>
    <property type="match status" value="1"/>
</dbReference>
<keyword evidence="3 9" id="KW-0238">DNA-binding</keyword>
<dbReference type="PROSITE" id="PS50110">
    <property type="entry name" value="RESPONSE_REGULATORY"/>
    <property type="match status" value="1"/>
</dbReference>
<dbReference type="InterPro" id="IPR011006">
    <property type="entry name" value="CheY-like_superfamily"/>
</dbReference>
<evidence type="ECO:0000313" key="12">
    <source>
        <dbReference type="Proteomes" id="UP000596035"/>
    </source>
</evidence>
<protein>
    <recommendedName>
        <fullName evidence="1">Stage 0 sporulation protein A homolog</fullName>
    </recommendedName>
</protein>
<dbReference type="GO" id="GO:0000160">
    <property type="term" value="P:phosphorelay signal transduction system"/>
    <property type="evidence" value="ECO:0007669"/>
    <property type="project" value="InterPro"/>
</dbReference>
<dbReference type="Gene3D" id="1.10.10.60">
    <property type="entry name" value="Homeodomain-like"/>
    <property type="match status" value="2"/>
</dbReference>
<dbReference type="KEGG" id="amur:ADH66_15800"/>
<dbReference type="GO" id="GO:0003700">
    <property type="term" value="F:DNA-binding transcription factor activity"/>
    <property type="evidence" value="ECO:0007669"/>
    <property type="project" value="InterPro"/>
</dbReference>
<dbReference type="SMART" id="SM00448">
    <property type="entry name" value="REC"/>
    <property type="match status" value="1"/>
</dbReference>
<reference evidence="11" key="2">
    <citation type="submission" date="2017-05" db="EMBL/GenBank/DDBJ databases">
        <title>Improved OligoMM genomes.</title>
        <authorList>
            <person name="Garzetti D."/>
        </authorList>
    </citation>
    <scope>NUCLEOTIDE SEQUENCE [LARGE SCALE GENOMIC DNA]</scope>
    <source>
        <strain evidence="11">KB18</strain>
    </source>
</reference>
<dbReference type="SUPFAM" id="SSF46689">
    <property type="entry name" value="Homeodomain-like"/>
    <property type="match status" value="2"/>
</dbReference>
<dbReference type="SUPFAM" id="SSF52172">
    <property type="entry name" value="CheY-like"/>
    <property type="match status" value="1"/>
</dbReference>
<feature type="modified residue" description="4-aspartylphosphate" evidence="6">
    <location>
        <position position="54"/>
    </location>
</feature>
<dbReference type="RefSeq" id="WP_066538857.1">
    <property type="nucleotide sequence ID" value="NZ_CAPVCI010000022.1"/>
</dbReference>
<evidence type="ECO:0000256" key="1">
    <source>
        <dbReference type="ARBA" id="ARBA00018672"/>
    </source>
</evidence>
<dbReference type="GO" id="GO:0043565">
    <property type="term" value="F:sequence-specific DNA binding"/>
    <property type="evidence" value="ECO:0007669"/>
    <property type="project" value="InterPro"/>
</dbReference>
<evidence type="ECO:0000259" key="7">
    <source>
        <dbReference type="PROSITE" id="PS01124"/>
    </source>
</evidence>
<dbReference type="InterPro" id="IPR009057">
    <property type="entry name" value="Homeodomain-like_sf"/>
</dbReference>
<gene>
    <name evidence="9" type="ORF">ADH66_15800</name>
    <name evidence="10" type="ORF">I5Q82_06170</name>
</gene>
<keyword evidence="6" id="KW-0597">Phosphoprotein</keyword>
<evidence type="ECO:0000259" key="8">
    <source>
        <dbReference type="PROSITE" id="PS50110"/>
    </source>
</evidence>
<dbReference type="EMBL" id="CP065321">
    <property type="protein sequence ID" value="QQR31254.1"/>
    <property type="molecule type" value="Genomic_DNA"/>
</dbReference>
<evidence type="ECO:0000313" key="10">
    <source>
        <dbReference type="EMBL" id="QQR31254.1"/>
    </source>
</evidence>
<evidence type="ECO:0000256" key="6">
    <source>
        <dbReference type="PROSITE-ProRule" id="PRU00169"/>
    </source>
</evidence>
<dbReference type="PRINTS" id="PR00032">
    <property type="entry name" value="HTHARAC"/>
</dbReference>
<proteinExistence type="predicted"/>
<dbReference type="InterPro" id="IPR001789">
    <property type="entry name" value="Sig_transdc_resp-reg_receiver"/>
</dbReference>
<dbReference type="EMBL" id="CP021422">
    <property type="protein sequence ID" value="ASB41990.1"/>
    <property type="molecule type" value="Genomic_DNA"/>
</dbReference>
<reference evidence="10 12" key="3">
    <citation type="submission" date="2020-11" db="EMBL/GenBank/DDBJ databases">
        <title>Closed and high quality bacterial genomes of the OMM12 community.</title>
        <authorList>
            <person name="Marbouty M."/>
            <person name="Lamy-Besnier Q."/>
            <person name="Debarbieux L."/>
            <person name="Koszul R."/>
        </authorList>
    </citation>
    <scope>NUCLEOTIDE SEQUENCE [LARGE SCALE GENOMIC DNA]</scope>
    <source>
        <strain evidence="10 12">KB18</strain>
    </source>
</reference>
<dbReference type="SMART" id="SM00342">
    <property type="entry name" value="HTH_ARAC"/>
    <property type="match status" value="1"/>
</dbReference>
<evidence type="ECO:0000313" key="11">
    <source>
        <dbReference type="Proteomes" id="UP000196710"/>
    </source>
</evidence>
<feature type="domain" description="Response regulatory" evidence="8">
    <location>
        <begin position="2"/>
        <end position="119"/>
    </location>
</feature>
<dbReference type="InterPro" id="IPR018062">
    <property type="entry name" value="HTH_AraC-typ_CS"/>
</dbReference>
<dbReference type="Pfam" id="PF12833">
    <property type="entry name" value="HTH_18"/>
    <property type="match status" value="1"/>
</dbReference>
<dbReference type="PANTHER" id="PTHR43280">
    <property type="entry name" value="ARAC-FAMILY TRANSCRIPTIONAL REGULATOR"/>
    <property type="match status" value="1"/>
</dbReference>
<dbReference type="InterPro" id="IPR018060">
    <property type="entry name" value="HTH_AraC"/>
</dbReference>
<dbReference type="AlphaFoldDB" id="A0A1Z2XU87"/>
<name>A0A1Z2XU87_9FIRM</name>
<keyword evidence="4" id="KW-0804">Transcription</keyword>
<evidence type="ECO:0000313" key="9">
    <source>
        <dbReference type="EMBL" id="ASB41990.1"/>
    </source>
</evidence>
<dbReference type="Proteomes" id="UP000196710">
    <property type="component" value="Chromosome"/>
</dbReference>
<evidence type="ECO:0000256" key="3">
    <source>
        <dbReference type="ARBA" id="ARBA00023125"/>
    </source>
</evidence>
<dbReference type="PROSITE" id="PS01124">
    <property type="entry name" value="HTH_ARAC_FAMILY_2"/>
    <property type="match status" value="1"/>
</dbReference>
<reference evidence="9" key="1">
    <citation type="journal article" date="2017" name="Genome Announc.">
        <title>High-Quality Whole-Genome Sequences of the Oligo-Mouse-Microbiota Bacterial Community.</title>
        <authorList>
            <person name="Garzetti D."/>
            <person name="Brugiroux S."/>
            <person name="Bunk B."/>
            <person name="Pukall R."/>
            <person name="McCoy K.D."/>
            <person name="Macpherson A.J."/>
            <person name="Stecher B."/>
        </authorList>
    </citation>
    <scope>NUCLEOTIDE SEQUENCE</scope>
    <source>
        <strain evidence="9">KB18</strain>
    </source>
</reference>
<comment type="function">
    <text evidence="5">May play the central regulatory role in sporulation. It may be an element of the effector pathway responsible for the activation of sporulation genes in response to nutritional stress. Spo0A may act in concert with spo0H (a sigma factor) to control the expression of some genes that are critical to the sporulation process.</text>
</comment>
<dbReference type="CDD" id="cd17536">
    <property type="entry name" value="REC_YesN-like"/>
    <property type="match status" value="1"/>
</dbReference>
<dbReference type="InterPro" id="IPR020449">
    <property type="entry name" value="Tscrpt_reg_AraC-type_HTH"/>
</dbReference>
<dbReference type="Pfam" id="PF00072">
    <property type="entry name" value="Response_reg"/>
    <property type="match status" value="1"/>
</dbReference>
<evidence type="ECO:0000256" key="2">
    <source>
        <dbReference type="ARBA" id="ARBA00023015"/>
    </source>
</evidence>
<accession>A0A1Z2XU87</accession>
<dbReference type="Gene3D" id="3.40.50.2300">
    <property type="match status" value="1"/>
</dbReference>
<keyword evidence="2" id="KW-0805">Transcription regulation</keyword>
<keyword evidence="11" id="KW-1185">Reference proteome</keyword>
<dbReference type="Proteomes" id="UP000596035">
    <property type="component" value="Chromosome"/>
</dbReference>
<feature type="domain" description="HTH araC/xylS-type" evidence="7">
    <location>
        <begin position="416"/>
        <end position="514"/>
    </location>
</feature>
<organism evidence="10 12">
    <name type="scientific">Acutalibacter muris</name>
    <dbReference type="NCBI Taxonomy" id="1796620"/>
    <lineage>
        <taxon>Bacteria</taxon>
        <taxon>Bacillati</taxon>
        <taxon>Bacillota</taxon>
        <taxon>Clostridia</taxon>
        <taxon>Eubacteriales</taxon>
        <taxon>Acutalibacteraceae</taxon>
        <taxon>Acutalibacter</taxon>
    </lineage>
</organism>
<dbReference type="PROSITE" id="PS00041">
    <property type="entry name" value="HTH_ARAC_FAMILY_1"/>
    <property type="match status" value="1"/>
</dbReference>
<evidence type="ECO:0000256" key="5">
    <source>
        <dbReference type="ARBA" id="ARBA00024867"/>
    </source>
</evidence>
<evidence type="ECO:0000256" key="4">
    <source>
        <dbReference type="ARBA" id="ARBA00023163"/>
    </source>
</evidence>